<protein>
    <submittedName>
        <fullName evidence="1">Uncharacterized protein</fullName>
    </submittedName>
</protein>
<dbReference type="Proteomes" id="UP000027982">
    <property type="component" value="Chromosome"/>
</dbReference>
<dbReference type="InterPro" id="IPR008928">
    <property type="entry name" value="6-hairpin_glycosidase_sf"/>
</dbReference>
<proteinExistence type="predicted"/>
<accession>A0A068NLJ0</accession>
<dbReference type="SUPFAM" id="SSF48208">
    <property type="entry name" value="Six-hairpin glycosidases"/>
    <property type="match status" value="1"/>
</dbReference>
<dbReference type="AlphaFoldDB" id="A0A068NLJ0"/>
<dbReference type="RefSeq" id="WP_025226929.1">
    <property type="nucleotide sequence ID" value="NZ_CP007139.1"/>
</dbReference>
<evidence type="ECO:0000313" key="1">
    <source>
        <dbReference type="EMBL" id="AIE84433.1"/>
    </source>
</evidence>
<reference evidence="1 2" key="1">
    <citation type="journal article" date="2014" name="PLoS ONE">
        <title>The first complete genome sequence of the class fimbriimonadia in the phylum armatimonadetes.</title>
        <authorList>
            <person name="Hu Z.Y."/>
            <person name="Wang Y.Z."/>
            <person name="Im W.T."/>
            <person name="Wang S.Y."/>
            <person name="Zhao G.P."/>
            <person name="Zheng H.J."/>
            <person name="Quan Z.X."/>
        </authorList>
    </citation>
    <scope>NUCLEOTIDE SEQUENCE [LARGE SCALE GENOMIC DNA]</scope>
    <source>
        <strain evidence="1">Gsoil 348</strain>
    </source>
</reference>
<sequence length="432" mass="47152">MLTALALTVLATTDLDYLHQVAHEVVDASKVVAGGRIGDANLNTTGYTVRVPGGTQSYYPAFWMRDAAMMLGADLVSADEVEGWIKVIAAVQPGPSGLDFPHGLHVPAYSIPDHITLQGEACWYPGAYADQGVGNYGYLPPADDAFYFIQMAHEQFRLTRRSTFLRSLVKTRWGSSPVIDICQKAFESVATDSLTGLVVCDDAAGKGRVDWGFCDSITKTGKCLMPSLLRWQAARRLAAMFDAVGQRGRARSFRQAAALICRSVAASFYHPLELHQATLLSATGLGKREDVWASAFAVWLGILPRREEEAVARRLLSLYLAGGTVMEGQVRHMPPTGEFGGFWERASSGQGTYQNGGFWATPTGWMVVALEKVDRSAGEKLLAEYVAHIRRHRSEGAPYEWINPVIGARVNGNYASSAGLVYSAIRQARNER</sequence>
<evidence type="ECO:0000313" key="2">
    <source>
        <dbReference type="Proteomes" id="UP000027982"/>
    </source>
</evidence>
<keyword evidence="2" id="KW-1185">Reference proteome</keyword>
<name>A0A068NLJ0_FIMGI</name>
<dbReference type="InterPro" id="IPR012341">
    <property type="entry name" value="6hp_glycosidase-like_sf"/>
</dbReference>
<dbReference type="STRING" id="661478.OP10G_1065"/>
<dbReference type="HOGENOM" id="CLU_634215_0_0_0"/>
<dbReference type="KEGG" id="fgi:OP10G_1065"/>
<dbReference type="OrthoDB" id="1398488at2"/>
<organism evidence="1 2">
    <name type="scientific">Fimbriimonas ginsengisoli Gsoil 348</name>
    <dbReference type="NCBI Taxonomy" id="661478"/>
    <lineage>
        <taxon>Bacteria</taxon>
        <taxon>Bacillati</taxon>
        <taxon>Armatimonadota</taxon>
        <taxon>Fimbriimonadia</taxon>
        <taxon>Fimbriimonadales</taxon>
        <taxon>Fimbriimonadaceae</taxon>
        <taxon>Fimbriimonas</taxon>
    </lineage>
</organism>
<gene>
    <name evidence="1" type="ORF">OP10G_1065</name>
</gene>
<dbReference type="Gene3D" id="1.50.10.10">
    <property type="match status" value="1"/>
</dbReference>
<dbReference type="GO" id="GO:0005975">
    <property type="term" value="P:carbohydrate metabolic process"/>
    <property type="evidence" value="ECO:0007669"/>
    <property type="project" value="InterPro"/>
</dbReference>
<dbReference type="EMBL" id="CP007139">
    <property type="protein sequence ID" value="AIE84433.1"/>
    <property type="molecule type" value="Genomic_DNA"/>
</dbReference>
<dbReference type="eggNOG" id="COG3934">
    <property type="taxonomic scope" value="Bacteria"/>
</dbReference>